<dbReference type="GO" id="GO:0006623">
    <property type="term" value="P:protein targeting to vacuole"/>
    <property type="evidence" value="ECO:0007669"/>
    <property type="project" value="TreeGrafter"/>
</dbReference>
<dbReference type="EMBL" id="SWFS01000146">
    <property type="protein sequence ID" value="KAA8915744.1"/>
    <property type="molecule type" value="Genomic_DNA"/>
</dbReference>
<proteinExistence type="predicted"/>
<dbReference type="OrthoDB" id="242910at2759"/>
<keyword evidence="2" id="KW-1185">Reference proteome</keyword>
<gene>
    <name evidence="1" type="ORF">TRICI_002102</name>
</gene>
<comment type="caution">
    <text evidence="1">The sequence shown here is derived from an EMBL/GenBank/DDBJ whole genome shotgun (WGS) entry which is preliminary data.</text>
</comment>
<dbReference type="GO" id="GO:0034271">
    <property type="term" value="C:phosphatidylinositol 3-kinase complex, class III, type I"/>
    <property type="evidence" value="ECO:0007669"/>
    <property type="project" value="TreeGrafter"/>
</dbReference>
<dbReference type="GO" id="GO:0045324">
    <property type="term" value="P:late endosome to vacuole transport"/>
    <property type="evidence" value="ECO:0007669"/>
    <property type="project" value="InterPro"/>
</dbReference>
<dbReference type="GO" id="GO:0034272">
    <property type="term" value="C:phosphatidylinositol 3-kinase complex, class III, type II"/>
    <property type="evidence" value="ECO:0007669"/>
    <property type="project" value="TreeGrafter"/>
</dbReference>
<dbReference type="Proteomes" id="UP000761534">
    <property type="component" value="Unassembled WGS sequence"/>
</dbReference>
<reference evidence="1" key="1">
    <citation type="journal article" date="2019" name="G3 (Bethesda)">
        <title>Genome Assemblies of Two Rare Opportunistic Yeast Pathogens: Diutina rugosa (syn. Candida rugosa) and Trichomonascus ciferrii (syn. Candida ciferrii).</title>
        <authorList>
            <person name="Mixao V."/>
            <person name="Saus E."/>
            <person name="Hansen A.P."/>
            <person name="Lass-Florl C."/>
            <person name="Gabaldon T."/>
        </authorList>
    </citation>
    <scope>NUCLEOTIDE SEQUENCE</scope>
    <source>
        <strain evidence="1">CBS 4856</strain>
    </source>
</reference>
<organism evidence="1 2">
    <name type="scientific">Trichomonascus ciferrii</name>
    <dbReference type="NCBI Taxonomy" id="44093"/>
    <lineage>
        <taxon>Eukaryota</taxon>
        <taxon>Fungi</taxon>
        <taxon>Dikarya</taxon>
        <taxon>Ascomycota</taxon>
        <taxon>Saccharomycotina</taxon>
        <taxon>Dipodascomycetes</taxon>
        <taxon>Dipodascales</taxon>
        <taxon>Trichomonascaceae</taxon>
        <taxon>Trichomonascus</taxon>
        <taxon>Trichomonascus ciferrii complex</taxon>
    </lineage>
</organism>
<name>A0A6A1LQ35_9ASCO</name>
<dbReference type="PANTHER" id="PTHR17583:SF0">
    <property type="entry name" value="PHOSPHOINOSITIDE 3-KINASE REGULATORY SUBUNIT 4"/>
    <property type="match status" value="1"/>
</dbReference>
<dbReference type="VEuPathDB" id="FungiDB:TRICI_002102"/>
<sequence>MGGQLSLIAPPASTIAIEAYVSELGDIQYEKNIGNARFLKTLKGLHSDGLVVVKVFIKPSAQIDLTTIEEELKRKLLLW</sequence>
<dbReference type="InterPro" id="IPR045162">
    <property type="entry name" value="Vps15-like"/>
</dbReference>
<dbReference type="PANTHER" id="PTHR17583">
    <property type="entry name" value="PHOSPHOINOSITIDE 3-KINASE REGULATORY SUBUNIT 4"/>
    <property type="match status" value="1"/>
</dbReference>
<protein>
    <submittedName>
        <fullName evidence="1">Uncharacterized protein</fullName>
    </submittedName>
</protein>
<dbReference type="GO" id="GO:0005770">
    <property type="term" value="C:late endosome"/>
    <property type="evidence" value="ECO:0007669"/>
    <property type="project" value="TreeGrafter"/>
</dbReference>
<accession>A0A6A1LQ35</accession>
<dbReference type="GO" id="GO:0004674">
    <property type="term" value="F:protein serine/threonine kinase activity"/>
    <property type="evidence" value="ECO:0007669"/>
    <property type="project" value="InterPro"/>
</dbReference>
<dbReference type="AlphaFoldDB" id="A0A6A1LQ35"/>
<evidence type="ECO:0000313" key="2">
    <source>
        <dbReference type="Proteomes" id="UP000761534"/>
    </source>
</evidence>
<evidence type="ECO:0000313" key="1">
    <source>
        <dbReference type="EMBL" id="KAA8915744.1"/>
    </source>
</evidence>
<dbReference type="GO" id="GO:0071561">
    <property type="term" value="C:nucleus-vacuole junction"/>
    <property type="evidence" value="ECO:0007669"/>
    <property type="project" value="TreeGrafter"/>
</dbReference>
<dbReference type="GO" id="GO:0016236">
    <property type="term" value="P:macroautophagy"/>
    <property type="evidence" value="ECO:0007669"/>
    <property type="project" value="InterPro"/>
</dbReference>